<dbReference type="EMBL" id="SRLO01014927">
    <property type="protein sequence ID" value="TNN24587.1"/>
    <property type="molecule type" value="Genomic_DNA"/>
</dbReference>
<dbReference type="Proteomes" id="UP000314294">
    <property type="component" value="Unassembled WGS sequence"/>
</dbReference>
<protein>
    <submittedName>
        <fullName evidence="1">Uncharacterized protein</fullName>
    </submittedName>
</protein>
<reference evidence="1 2" key="1">
    <citation type="submission" date="2019-03" db="EMBL/GenBank/DDBJ databases">
        <title>First draft genome of Liparis tanakae, snailfish: a comprehensive survey of snailfish specific genes.</title>
        <authorList>
            <person name="Kim W."/>
            <person name="Song I."/>
            <person name="Jeong J.-H."/>
            <person name="Kim D."/>
            <person name="Kim S."/>
            <person name="Ryu S."/>
            <person name="Song J.Y."/>
            <person name="Lee S.K."/>
        </authorList>
    </citation>
    <scope>NUCLEOTIDE SEQUENCE [LARGE SCALE GENOMIC DNA]</scope>
    <source>
        <tissue evidence="1">Muscle</tissue>
    </source>
</reference>
<keyword evidence="2" id="KW-1185">Reference proteome</keyword>
<gene>
    <name evidence="1" type="ORF">EYF80_065287</name>
</gene>
<comment type="caution">
    <text evidence="1">The sequence shown here is derived from an EMBL/GenBank/DDBJ whole genome shotgun (WGS) entry which is preliminary data.</text>
</comment>
<name>A0A4Z2E751_9TELE</name>
<evidence type="ECO:0000313" key="1">
    <source>
        <dbReference type="EMBL" id="TNN24587.1"/>
    </source>
</evidence>
<dbReference type="AlphaFoldDB" id="A0A4Z2E751"/>
<accession>A0A4Z2E751</accession>
<proteinExistence type="predicted"/>
<evidence type="ECO:0000313" key="2">
    <source>
        <dbReference type="Proteomes" id="UP000314294"/>
    </source>
</evidence>
<organism evidence="1 2">
    <name type="scientific">Liparis tanakae</name>
    <name type="common">Tanaka's snailfish</name>
    <dbReference type="NCBI Taxonomy" id="230148"/>
    <lineage>
        <taxon>Eukaryota</taxon>
        <taxon>Metazoa</taxon>
        <taxon>Chordata</taxon>
        <taxon>Craniata</taxon>
        <taxon>Vertebrata</taxon>
        <taxon>Euteleostomi</taxon>
        <taxon>Actinopterygii</taxon>
        <taxon>Neopterygii</taxon>
        <taxon>Teleostei</taxon>
        <taxon>Neoteleostei</taxon>
        <taxon>Acanthomorphata</taxon>
        <taxon>Eupercaria</taxon>
        <taxon>Perciformes</taxon>
        <taxon>Cottioidei</taxon>
        <taxon>Cottales</taxon>
        <taxon>Liparidae</taxon>
        <taxon>Liparis</taxon>
    </lineage>
</organism>
<sequence>MQKFLESHADFRTFQIFQPLKCREKAQQKLRASLEHQGCPLGILSKIHLQPSGNRAGVYLVWVWDWDWEWGWDWGWGWEWGWDFLHPS</sequence>